<accession>A0AAN9ST84</accession>
<name>A0AAN9ST84_PSOTE</name>
<dbReference type="EMBL" id="JAYMYS010000002">
    <property type="protein sequence ID" value="KAK7405017.1"/>
    <property type="molecule type" value="Genomic_DNA"/>
</dbReference>
<dbReference type="Gene3D" id="3.40.50.150">
    <property type="entry name" value="Vaccinia Virus protein VP39"/>
    <property type="match status" value="1"/>
</dbReference>
<dbReference type="FunFam" id="3.40.50.150:FF:000057">
    <property type="entry name" value="O-methyltransferase ZRP4"/>
    <property type="match status" value="1"/>
</dbReference>
<dbReference type="InterPro" id="IPR029063">
    <property type="entry name" value="SAM-dependent_MTases_sf"/>
</dbReference>
<dbReference type="PROSITE" id="PS51683">
    <property type="entry name" value="SAM_OMT_II"/>
    <property type="match status" value="1"/>
</dbReference>
<evidence type="ECO:0000256" key="4">
    <source>
        <dbReference type="ARBA" id="ARBA00050968"/>
    </source>
</evidence>
<dbReference type="SUPFAM" id="SSF53335">
    <property type="entry name" value="S-adenosyl-L-methionine-dependent methyltransferases"/>
    <property type="match status" value="1"/>
</dbReference>
<dbReference type="Pfam" id="PF00891">
    <property type="entry name" value="Methyltransf_2"/>
    <property type="match status" value="1"/>
</dbReference>
<dbReference type="EC" id="2.1.1.150" evidence="5"/>
<evidence type="ECO:0000259" key="7">
    <source>
        <dbReference type="Pfam" id="PF00891"/>
    </source>
</evidence>
<dbReference type="AlphaFoldDB" id="A0AAN9ST84"/>
<keyword evidence="10" id="KW-1185">Reference proteome</keyword>
<dbReference type="InterPro" id="IPR012967">
    <property type="entry name" value="COMT_dimerisation"/>
</dbReference>
<dbReference type="InterPro" id="IPR001077">
    <property type="entry name" value="COMT_C"/>
</dbReference>
<dbReference type="InterPro" id="IPR036390">
    <property type="entry name" value="WH_DNA-bd_sf"/>
</dbReference>
<keyword evidence="3" id="KW-0949">S-adenosyl-L-methionine</keyword>
<dbReference type="PIRSF" id="PIRSF005739">
    <property type="entry name" value="O-mtase"/>
    <property type="match status" value="1"/>
</dbReference>
<dbReference type="InterPro" id="IPR036388">
    <property type="entry name" value="WH-like_DNA-bd_sf"/>
</dbReference>
<dbReference type="Gene3D" id="1.10.10.10">
    <property type="entry name" value="Winged helix-like DNA-binding domain superfamily/Winged helix DNA-binding domain"/>
    <property type="match status" value="1"/>
</dbReference>
<dbReference type="PANTHER" id="PTHR11746">
    <property type="entry name" value="O-METHYLTRANSFERASE"/>
    <property type="match status" value="1"/>
</dbReference>
<dbReference type="SUPFAM" id="SSF46785">
    <property type="entry name" value="Winged helix' DNA-binding domain"/>
    <property type="match status" value="1"/>
</dbReference>
<sequence length="351" mass="39800">MESHGEELLRAQTHVWNHIFKFISSMSLRCAIDLGIPDVIHSYGQPMPLSELIASLPIHHAKTCFIYRLMRILTHSGFFSEHNVTENELEVRYVLTDASKLLLKDHHSGMSSLLQLIVDPVYINPWFQFSNWFTNEDPTPFHTQNGMTFWDLATCEPKFNKLFNEAMASHTEWVSSVVVEKCKGLFKGLESLVDVGGGTGTMAKVIAKSFPQLKCTVLDLPHVVANLQGTENVKYVGGDMFEAIPSADCIMLKWVLHNWNDEECVTILKKCKEAINRGDGKVIIIDLVMENKKEDDKLTQTQLFFDMQMLVFFTGKERNEKEWANLIHSAGFSNYKITPSVGLVSIIEVCP</sequence>
<dbReference type="GO" id="GO:0032259">
    <property type="term" value="P:methylation"/>
    <property type="evidence" value="ECO:0007669"/>
    <property type="project" value="UniProtKB-KW"/>
</dbReference>
<organism evidence="9 10">
    <name type="scientific">Psophocarpus tetragonolobus</name>
    <name type="common">Winged bean</name>
    <name type="synonym">Dolichos tetragonolobus</name>
    <dbReference type="NCBI Taxonomy" id="3891"/>
    <lineage>
        <taxon>Eukaryota</taxon>
        <taxon>Viridiplantae</taxon>
        <taxon>Streptophyta</taxon>
        <taxon>Embryophyta</taxon>
        <taxon>Tracheophyta</taxon>
        <taxon>Spermatophyta</taxon>
        <taxon>Magnoliopsida</taxon>
        <taxon>eudicotyledons</taxon>
        <taxon>Gunneridae</taxon>
        <taxon>Pentapetalae</taxon>
        <taxon>rosids</taxon>
        <taxon>fabids</taxon>
        <taxon>Fabales</taxon>
        <taxon>Fabaceae</taxon>
        <taxon>Papilionoideae</taxon>
        <taxon>50 kb inversion clade</taxon>
        <taxon>NPAAA clade</taxon>
        <taxon>indigoferoid/millettioid clade</taxon>
        <taxon>Phaseoleae</taxon>
        <taxon>Psophocarpus</taxon>
    </lineage>
</organism>
<evidence type="ECO:0000256" key="5">
    <source>
        <dbReference type="ARBA" id="ARBA00066355"/>
    </source>
</evidence>
<dbReference type="FunFam" id="1.10.10.10:FF:000213">
    <property type="entry name" value="Coniferyl alcohol 9-O-methyltransferase"/>
    <property type="match status" value="1"/>
</dbReference>
<comment type="caution">
    <text evidence="9">The sequence shown here is derived from an EMBL/GenBank/DDBJ whole genome shotgun (WGS) entry which is preliminary data.</text>
</comment>
<evidence type="ECO:0000256" key="6">
    <source>
        <dbReference type="PIRSR" id="PIRSR005739-1"/>
    </source>
</evidence>
<evidence type="ECO:0000256" key="3">
    <source>
        <dbReference type="ARBA" id="ARBA00022691"/>
    </source>
</evidence>
<dbReference type="InterPro" id="IPR016461">
    <property type="entry name" value="COMT-like"/>
</dbReference>
<feature type="domain" description="O-methyltransferase C-terminal" evidence="7">
    <location>
        <begin position="126"/>
        <end position="333"/>
    </location>
</feature>
<dbReference type="GO" id="GO:0033800">
    <property type="term" value="F:isoflavone 7-O-methyltransferase activity"/>
    <property type="evidence" value="ECO:0007669"/>
    <property type="project" value="UniProtKB-EC"/>
</dbReference>
<keyword evidence="1" id="KW-0489">Methyltransferase</keyword>
<dbReference type="GO" id="GO:0046983">
    <property type="term" value="F:protein dimerization activity"/>
    <property type="evidence" value="ECO:0007669"/>
    <property type="project" value="InterPro"/>
</dbReference>
<keyword evidence="2" id="KW-0808">Transferase</keyword>
<reference evidence="9 10" key="1">
    <citation type="submission" date="2024-01" db="EMBL/GenBank/DDBJ databases">
        <title>The genomes of 5 underutilized Papilionoideae crops provide insights into root nodulation and disease resistanc.</title>
        <authorList>
            <person name="Jiang F."/>
        </authorList>
    </citation>
    <scope>NUCLEOTIDE SEQUENCE [LARGE SCALE GENOMIC DNA]</scope>
    <source>
        <strain evidence="9">DUOXIRENSHENG_FW03</strain>
        <tissue evidence="9">Leaves</tissue>
    </source>
</reference>
<evidence type="ECO:0000259" key="8">
    <source>
        <dbReference type="Pfam" id="PF08100"/>
    </source>
</evidence>
<evidence type="ECO:0000256" key="1">
    <source>
        <dbReference type="ARBA" id="ARBA00022603"/>
    </source>
</evidence>
<protein>
    <recommendedName>
        <fullName evidence="5">isoflavone 7-O-methyltransferase</fullName>
        <ecNumber evidence="5">2.1.1.150</ecNumber>
    </recommendedName>
</protein>
<comment type="catalytic activity">
    <reaction evidence="4">
        <text>a 7-hydroxyisoflavone + S-adenosyl-L-methionine = a 7-methoxyisoflavone + S-adenosyl-L-homocysteine + H(+)</text>
        <dbReference type="Rhea" id="RHEA:17933"/>
        <dbReference type="ChEBI" id="CHEBI:15378"/>
        <dbReference type="ChEBI" id="CHEBI:55465"/>
        <dbReference type="ChEBI" id="CHEBI:57856"/>
        <dbReference type="ChEBI" id="CHEBI:59789"/>
        <dbReference type="ChEBI" id="CHEBI:140356"/>
        <dbReference type="EC" id="2.1.1.150"/>
    </reaction>
</comment>
<dbReference type="GO" id="GO:0009717">
    <property type="term" value="P:isoflavonoid biosynthetic process"/>
    <property type="evidence" value="ECO:0007669"/>
    <property type="project" value="UniProtKB-ARBA"/>
</dbReference>
<dbReference type="Pfam" id="PF08100">
    <property type="entry name" value="Dimerisation"/>
    <property type="match status" value="1"/>
</dbReference>
<gene>
    <name evidence="9" type="ORF">VNO78_06149</name>
</gene>
<proteinExistence type="predicted"/>
<dbReference type="CDD" id="cd02440">
    <property type="entry name" value="AdoMet_MTases"/>
    <property type="match status" value="1"/>
</dbReference>
<evidence type="ECO:0000313" key="9">
    <source>
        <dbReference type="EMBL" id="KAK7405017.1"/>
    </source>
</evidence>
<feature type="domain" description="O-methyltransferase dimerisation" evidence="8">
    <location>
        <begin position="16"/>
        <end position="105"/>
    </location>
</feature>
<feature type="active site" description="Proton acceptor" evidence="6">
    <location>
        <position position="257"/>
    </location>
</feature>
<evidence type="ECO:0000313" key="10">
    <source>
        <dbReference type="Proteomes" id="UP001386955"/>
    </source>
</evidence>
<evidence type="ECO:0000256" key="2">
    <source>
        <dbReference type="ARBA" id="ARBA00022679"/>
    </source>
</evidence>
<dbReference type="Proteomes" id="UP001386955">
    <property type="component" value="Unassembled WGS sequence"/>
</dbReference>